<protein>
    <recommendedName>
        <fullName evidence="4 9">ATP phosphoribosyltransferase regulatory subunit</fullName>
    </recommendedName>
</protein>
<evidence type="ECO:0000256" key="4">
    <source>
        <dbReference type="ARBA" id="ARBA00020397"/>
    </source>
</evidence>
<dbReference type="GO" id="GO:0016757">
    <property type="term" value="F:glycosyltransferase activity"/>
    <property type="evidence" value="ECO:0007669"/>
    <property type="project" value="UniProtKB-KW"/>
</dbReference>
<feature type="binding site" evidence="10">
    <location>
        <position position="113"/>
    </location>
    <ligand>
        <name>L-histidine</name>
        <dbReference type="ChEBI" id="CHEBI:57595"/>
    </ligand>
</feature>
<dbReference type="Pfam" id="PF13393">
    <property type="entry name" value="tRNA-synt_His"/>
    <property type="match status" value="1"/>
</dbReference>
<feature type="domain" description="Class II Histidinyl-tRNA synthetase (HisRS)-like catalytic core" evidence="11">
    <location>
        <begin position="7"/>
        <end position="308"/>
    </location>
</feature>
<organism evidence="12 13">
    <name type="scientific">Heyndrickxia oleronia</name>
    <dbReference type="NCBI Taxonomy" id="38875"/>
    <lineage>
        <taxon>Bacteria</taxon>
        <taxon>Bacillati</taxon>
        <taxon>Bacillota</taxon>
        <taxon>Bacilli</taxon>
        <taxon>Bacillales</taxon>
        <taxon>Bacillaceae</taxon>
        <taxon>Heyndrickxia</taxon>
    </lineage>
</organism>
<comment type="similarity">
    <text evidence="3 9">Belongs to the class-II aminoacyl-tRNA synthetase family. HisZ subfamily.</text>
</comment>
<comment type="function">
    <text evidence="8 9">Required for the first step of histidine biosynthesis. May allow the feedback regulation of ATP phosphoribosyltransferase activity by histidine.</text>
</comment>
<keyword evidence="6 9" id="KW-0028">Amino-acid biosynthesis</keyword>
<keyword evidence="7 9" id="KW-0368">Histidine biosynthesis</keyword>
<dbReference type="SUPFAM" id="SSF55681">
    <property type="entry name" value="Class II aaRS and biotin synthetases"/>
    <property type="match status" value="1"/>
</dbReference>
<evidence type="ECO:0000256" key="9">
    <source>
        <dbReference type="HAMAP-Rule" id="MF_00125"/>
    </source>
</evidence>
<comment type="subcellular location">
    <subcellularLocation>
        <location evidence="1 9">Cytoplasm</location>
    </subcellularLocation>
</comment>
<keyword evidence="13" id="KW-1185">Reference proteome</keyword>
<evidence type="ECO:0000256" key="10">
    <source>
        <dbReference type="PIRSR" id="PIRSR001549-1"/>
    </source>
</evidence>
<dbReference type="GO" id="GO:0140096">
    <property type="term" value="F:catalytic activity, acting on a protein"/>
    <property type="evidence" value="ECO:0007669"/>
    <property type="project" value="UniProtKB-ARBA"/>
</dbReference>
<dbReference type="GO" id="GO:0000105">
    <property type="term" value="P:L-histidine biosynthetic process"/>
    <property type="evidence" value="ECO:0007669"/>
    <property type="project" value="UniProtKB-UniRule"/>
</dbReference>
<evidence type="ECO:0000256" key="1">
    <source>
        <dbReference type="ARBA" id="ARBA00004496"/>
    </source>
</evidence>
<reference evidence="12 13" key="1">
    <citation type="submission" date="2017-01" db="EMBL/GenBank/DDBJ databases">
        <title>Draft genome sequence of Bacillus oleronius.</title>
        <authorList>
            <person name="Allam M."/>
        </authorList>
    </citation>
    <scope>NUCLEOTIDE SEQUENCE [LARGE SCALE GENOMIC DNA]</scope>
    <source>
        <strain evidence="12 13">DSM 9356</strain>
    </source>
</reference>
<dbReference type="InterPro" id="IPR041715">
    <property type="entry name" value="HisRS-like_core"/>
</dbReference>
<feature type="binding site" evidence="10">
    <location>
        <begin position="262"/>
        <end position="263"/>
    </location>
    <ligand>
        <name>L-histidine</name>
        <dbReference type="ChEBI" id="CHEBI:57595"/>
    </ligand>
</feature>
<comment type="caution">
    <text evidence="12">The sequence shown here is derived from an EMBL/GenBank/DDBJ whole genome shotgun (WGS) entry which is preliminary data.</text>
</comment>
<evidence type="ECO:0000313" key="12">
    <source>
        <dbReference type="EMBL" id="OOP67027.1"/>
    </source>
</evidence>
<evidence type="ECO:0000256" key="2">
    <source>
        <dbReference type="ARBA" id="ARBA00004667"/>
    </source>
</evidence>
<dbReference type="InterPro" id="IPR004517">
    <property type="entry name" value="HisZ"/>
</dbReference>
<dbReference type="EMBL" id="MTLA01000238">
    <property type="protein sequence ID" value="OOP67027.1"/>
    <property type="molecule type" value="Genomic_DNA"/>
</dbReference>
<feature type="binding site" evidence="10">
    <location>
        <position position="103"/>
    </location>
    <ligand>
        <name>L-histidine</name>
        <dbReference type="ChEBI" id="CHEBI:57595"/>
    </ligand>
</feature>
<dbReference type="HAMAP" id="MF_00125">
    <property type="entry name" value="HisZ"/>
    <property type="match status" value="1"/>
</dbReference>
<dbReference type="InterPro" id="IPR004516">
    <property type="entry name" value="HisRS/HisZ"/>
</dbReference>
<comment type="miscellaneous">
    <text evidence="9">This function is generally fulfilled by the C-terminal part of HisG, which is missing in some bacteria such as this one.</text>
</comment>
<dbReference type="GO" id="GO:0006427">
    <property type="term" value="P:histidyl-tRNA aminoacylation"/>
    <property type="evidence" value="ECO:0007669"/>
    <property type="project" value="TreeGrafter"/>
</dbReference>
<dbReference type="RefSeq" id="WP_058004432.1">
    <property type="nucleotide sequence ID" value="NZ_CP065424.1"/>
</dbReference>
<feature type="binding site" evidence="10">
    <location>
        <begin position="76"/>
        <end position="78"/>
    </location>
    <ligand>
        <name>L-histidine</name>
        <dbReference type="ChEBI" id="CHEBI:57595"/>
    </ligand>
</feature>
<dbReference type="PANTHER" id="PTHR43707:SF6">
    <property type="entry name" value="ATP PHOSPHORIBOSYLTRANSFERASE REGULATORY SUBUNIT"/>
    <property type="match status" value="1"/>
</dbReference>
<gene>
    <name evidence="9" type="primary">hisZ</name>
    <name evidence="12" type="ORF">BWZ43_17875</name>
</gene>
<evidence type="ECO:0000256" key="6">
    <source>
        <dbReference type="ARBA" id="ARBA00022605"/>
    </source>
</evidence>
<evidence type="ECO:0000313" key="13">
    <source>
        <dbReference type="Proteomes" id="UP000189761"/>
    </source>
</evidence>
<evidence type="ECO:0000259" key="11">
    <source>
        <dbReference type="Pfam" id="PF13393"/>
    </source>
</evidence>
<dbReference type="Proteomes" id="UP000189761">
    <property type="component" value="Unassembled WGS sequence"/>
</dbReference>
<evidence type="ECO:0000256" key="3">
    <source>
        <dbReference type="ARBA" id="ARBA00005539"/>
    </source>
</evidence>
<evidence type="ECO:0000256" key="8">
    <source>
        <dbReference type="ARBA" id="ARBA00025246"/>
    </source>
</evidence>
<dbReference type="UniPathway" id="UPA00031">
    <property type="reaction ID" value="UER00006"/>
</dbReference>
<sequence>MFLPSGSKDMLGSRVSRQNQVFETFRQVVTLRGYQEIATPVVEYASTFTNEYVGMPLQNMLKWFNSDGDIEVLRPDWTTAIARAIAKHSDKPQKWAYQGSIFRRNKLGVEGRQVGIEIINYSNLLAESECLFMARNFLNELKISEYITELAHTGIFEELSKQLNLSENDFEQLRLAMHDKRKDTVYQIAKNHGNHEIADEFVSLVDAYGNFESVIEMYEIRWKNNATLLNILGDIKRLSLMLQSMGETDIIVDLGRVKNLPYYSGMMFRGFLKENGATCYSGGRYDKLYEQFEQSISAVGLAFDADQLAEQIQVEKNREKICVIATEETYSIAEQLRERYKDSIVEVLDKETNLNAFDKVLNIIGSNGDYEVIEK</sequence>
<keyword evidence="12" id="KW-0808">Transferase</keyword>
<keyword evidence="5 9" id="KW-0963">Cytoplasm</keyword>
<comment type="subunit">
    <text evidence="9">Heteromultimer composed of HisG and HisZ subunits.</text>
</comment>
<dbReference type="PIRSF" id="PIRSF001549">
    <property type="entry name" value="His-tRNA_synth"/>
    <property type="match status" value="1"/>
</dbReference>
<evidence type="ECO:0000256" key="7">
    <source>
        <dbReference type="ARBA" id="ARBA00023102"/>
    </source>
</evidence>
<dbReference type="GO" id="GO:0005737">
    <property type="term" value="C:cytoplasm"/>
    <property type="evidence" value="ECO:0007669"/>
    <property type="project" value="UniProtKB-SubCell"/>
</dbReference>
<dbReference type="PANTHER" id="PTHR43707">
    <property type="entry name" value="HISTIDYL-TRNA SYNTHETASE"/>
    <property type="match status" value="1"/>
</dbReference>
<proteinExistence type="inferred from homology"/>
<dbReference type="InterPro" id="IPR045864">
    <property type="entry name" value="aa-tRNA-synth_II/BPL/LPL"/>
</dbReference>
<keyword evidence="12" id="KW-0328">Glycosyltransferase</keyword>
<feature type="binding site" evidence="10">
    <location>
        <position position="117"/>
    </location>
    <ligand>
        <name>L-histidine</name>
        <dbReference type="ChEBI" id="CHEBI:57595"/>
    </ligand>
</feature>
<name>A0A8E2LDU7_9BACI</name>
<evidence type="ECO:0000256" key="5">
    <source>
        <dbReference type="ARBA" id="ARBA00022490"/>
    </source>
</evidence>
<dbReference type="GO" id="GO:0004821">
    <property type="term" value="F:histidine-tRNA ligase activity"/>
    <property type="evidence" value="ECO:0007669"/>
    <property type="project" value="TreeGrafter"/>
</dbReference>
<dbReference type="AlphaFoldDB" id="A0A8E2LDU7"/>
<accession>A0A8E2LDU7</accession>
<dbReference type="Gene3D" id="3.30.930.10">
    <property type="entry name" value="Bira Bifunctional Protein, Domain 2"/>
    <property type="match status" value="1"/>
</dbReference>
<comment type="pathway">
    <text evidence="2 9">Amino-acid biosynthesis; L-histidine biosynthesis; L-histidine from 5-phospho-alpha-D-ribose 1-diphosphate: step 1/9.</text>
</comment>